<dbReference type="FunFam" id="2.10.230.10:FF:000001">
    <property type="entry name" value="DnaJ subfamily A member 2"/>
    <property type="match status" value="1"/>
</dbReference>
<feature type="domain" description="CR-type" evidence="7">
    <location>
        <begin position="113"/>
        <end position="196"/>
    </location>
</feature>
<dbReference type="InterPro" id="IPR002939">
    <property type="entry name" value="DnaJ_C"/>
</dbReference>
<dbReference type="Gene3D" id="2.10.230.10">
    <property type="entry name" value="Heat shock protein DnaJ, cysteine-rich domain"/>
    <property type="match status" value="1"/>
</dbReference>
<dbReference type="Gene3D" id="1.10.287.110">
    <property type="entry name" value="DnaJ domain"/>
    <property type="match status" value="1"/>
</dbReference>
<dbReference type="GO" id="GO:0030544">
    <property type="term" value="F:Hsp70 protein binding"/>
    <property type="evidence" value="ECO:0007669"/>
    <property type="project" value="InterPro"/>
</dbReference>
<dbReference type="InterPro" id="IPR008971">
    <property type="entry name" value="HSP40/DnaJ_pept-bd"/>
</dbReference>
<keyword evidence="9" id="KW-1185">Reference proteome</keyword>
<name>D8M595_BLAHO</name>
<dbReference type="InterPro" id="IPR018253">
    <property type="entry name" value="DnaJ_domain_CS"/>
</dbReference>
<keyword evidence="1 5" id="KW-0479">Metal-binding</keyword>
<proteinExistence type="predicted"/>
<dbReference type="AlphaFoldDB" id="D8M595"/>
<protein>
    <submittedName>
        <fullName evidence="8">Uncharacterized protein</fullName>
    </submittedName>
</protein>
<evidence type="ECO:0000256" key="5">
    <source>
        <dbReference type="PROSITE-ProRule" id="PRU00546"/>
    </source>
</evidence>
<dbReference type="InterPro" id="IPR036410">
    <property type="entry name" value="HSP_DnaJ_Cys-rich_dom_sf"/>
</dbReference>
<dbReference type="Proteomes" id="UP000008312">
    <property type="component" value="Unassembled WGS sequence"/>
</dbReference>
<feature type="zinc finger region" description="CR-type" evidence="5">
    <location>
        <begin position="113"/>
        <end position="196"/>
    </location>
</feature>
<dbReference type="FunFam" id="2.60.260.20:FF:000003">
    <property type="entry name" value="DnaJ subfamily A member 2"/>
    <property type="match status" value="1"/>
</dbReference>
<dbReference type="InterPro" id="IPR001305">
    <property type="entry name" value="HSP_DnaJ_Cys-rich_dom"/>
</dbReference>
<dbReference type="Pfam" id="PF00684">
    <property type="entry name" value="DnaJ_CXXCXGXG"/>
    <property type="match status" value="1"/>
</dbReference>
<evidence type="ECO:0000313" key="9">
    <source>
        <dbReference type="Proteomes" id="UP000008312"/>
    </source>
</evidence>
<dbReference type="SUPFAM" id="SSF49493">
    <property type="entry name" value="HSP40/DnaJ peptide-binding domain"/>
    <property type="match status" value="2"/>
</dbReference>
<dbReference type="GO" id="GO:0051082">
    <property type="term" value="F:unfolded protein binding"/>
    <property type="evidence" value="ECO:0007669"/>
    <property type="project" value="InterPro"/>
</dbReference>
<reference evidence="8" key="1">
    <citation type="submission" date="2010-02" db="EMBL/GenBank/DDBJ databases">
        <title>Sequencing and annotation of the Blastocystis hominis genome.</title>
        <authorList>
            <person name="Wincker P."/>
        </authorList>
    </citation>
    <scope>NUCLEOTIDE SEQUENCE</scope>
    <source>
        <strain evidence="8">Singapore isolate B</strain>
    </source>
</reference>
<keyword evidence="4 5" id="KW-0862">Zinc</keyword>
<accession>D8M595</accession>
<dbReference type="Gene3D" id="2.60.260.20">
    <property type="entry name" value="Urease metallochaperone UreE, N-terminal domain"/>
    <property type="match status" value="2"/>
</dbReference>
<keyword evidence="3 5" id="KW-0863">Zinc-finger</keyword>
<evidence type="ECO:0000256" key="3">
    <source>
        <dbReference type="ARBA" id="ARBA00022771"/>
    </source>
</evidence>
<feature type="domain" description="J" evidence="6">
    <location>
        <begin position="21"/>
        <end position="82"/>
    </location>
</feature>
<dbReference type="InParanoid" id="D8M595"/>
<dbReference type="InterPro" id="IPR044713">
    <property type="entry name" value="DNJA1/2-like"/>
</dbReference>
<dbReference type="CDD" id="cd10747">
    <property type="entry name" value="DnaJ_C"/>
    <property type="match status" value="1"/>
</dbReference>
<dbReference type="GeneID" id="24920255"/>
<dbReference type="SUPFAM" id="SSF57938">
    <property type="entry name" value="DnaJ/Hsp40 cysteine-rich domain"/>
    <property type="match status" value="1"/>
</dbReference>
<dbReference type="Pfam" id="PF00226">
    <property type="entry name" value="DnaJ"/>
    <property type="match status" value="1"/>
</dbReference>
<dbReference type="GO" id="GO:0008270">
    <property type="term" value="F:zinc ion binding"/>
    <property type="evidence" value="ECO:0007669"/>
    <property type="project" value="UniProtKB-KW"/>
</dbReference>
<dbReference type="PRINTS" id="PR00625">
    <property type="entry name" value="JDOMAIN"/>
</dbReference>
<gene>
    <name evidence="8" type="ORF">GSBLH_T00003139001</name>
</gene>
<dbReference type="Pfam" id="PF01556">
    <property type="entry name" value="DnaJ_C"/>
    <property type="match status" value="1"/>
</dbReference>
<dbReference type="CDD" id="cd06257">
    <property type="entry name" value="DnaJ"/>
    <property type="match status" value="1"/>
</dbReference>
<dbReference type="PROSITE" id="PS00636">
    <property type="entry name" value="DNAJ_1"/>
    <property type="match status" value="1"/>
</dbReference>
<organism evidence="8">
    <name type="scientific">Blastocystis hominis</name>
    <dbReference type="NCBI Taxonomy" id="12968"/>
    <lineage>
        <taxon>Eukaryota</taxon>
        <taxon>Sar</taxon>
        <taxon>Stramenopiles</taxon>
        <taxon>Bigyra</taxon>
        <taxon>Opalozoa</taxon>
        <taxon>Opalinata</taxon>
        <taxon>Blastocystidae</taxon>
        <taxon>Blastocystis</taxon>
    </lineage>
</organism>
<evidence type="ECO:0000256" key="2">
    <source>
        <dbReference type="ARBA" id="ARBA00022737"/>
    </source>
</evidence>
<evidence type="ECO:0000256" key="4">
    <source>
        <dbReference type="ARBA" id="ARBA00022833"/>
    </source>
</evidence>
<dbReference type="OrthoDB" id="550424at2759"/>
<dbReference type="EMBL" id="FN668657">
    <property type="protein sequence ID" value="CBK23234.2"/>
    <property type="molecule type" value="Genomic_DNA"/>
</dbReference>
<evidence type="ECO:0000313" key="8">
    <source>
        <dbReference type="EMBL" id="CBK23234.2"/>
    </source>
</evidence>
<dbReference type="SUPFAM" id="SSF46565">
    <property type="entry name" value="Chaperone J-domain"/>
    <property type="match status" value="1"/>
</dbReference>
<dbReference type="InterPro" id="IPR001623">
    <property type="entry name" value="DnaJ_domain"/>
</dbReference>
<dbReference type="InterPro" id="IPR036869">
    <property type="entry name" value="J_dom_sf"/>
</dbReference>
<dbReference type="GO" id="GO:0006457">
    <property type="term" value="P:protein folding"/>
    <property type="evidence" value="ECO:0007669"/>
    <property type="project" value="InterPro"/>
</dbReference>
<dbReference type="RefSeq" id="XP_012897282.1">
    <property type="nucleotide sequence ID" value="XM_013041828.1"/>
</dbReference>
<dbReference type="PANTHER" id="PTHR43888">
    <property type="entry name" value="DNAJ-LIKE-2, ISOFORM A-RELATED"/>
    <property type="match status" value="1"/>
</dbReference>
<keyword evidence="2" id="KW-0677">Repeat</keyword>
<dbReference type="CDD" id="cd10719">
    <property type="entry name" value="DnaJ_zf"/>
    <property type="match status" value="1"/>
</dbReference>
<evidence type="ECO:0000259" key="7">
    <source>
        <dbReference type="PROSITE" id="PS51188"/>
    </source>
</evidence>
<dbReference type="PROSITE" id="PS50076">
    <property type="entry name" value="DNAJ_2"/>
    <property type="match status" value="1"/>
</dbReference>
<dbReference type="PROSITE" id="PS51188">
    <property type="entry name" value="ZF_CR"/>
    <property type="match status" value="1"/>
</dbReference>
<evidence type="ECO:0000259" key="6">
    <source>
        <dbReference type="PROSITE" id="PS50076"/>
    </source>
</evidence>
<evidence type="ECO:0000256" key="1">
    <source>
        <dbReference type="ARBA" id="ARBA00022723"/>
    </source>
</evidence>
<sequence>MDDSLPDMSFGRSSFETNNDHLYNVLGVSRDATESEIKRAYYSLAKKHHPDRGGDAAKFQEIQAAYDVLSNSERRQKYDLTGDTTIDEDPKKVYKTDDIRKEVYCSLEDLYHGKSFNMKITRKVVCMNCHGEGGFPGYRTPCRYCNGKGTNQMEVMDFFTSRIVEIECRNCRGKGALFNLALQCPVCHGNRVVSGVKEASIYLRPGMGNGSEIHIPQAADEAPGLAAGDVVLAIKERSHPTFSRKGADLMVRVSVTLGEALCGFTKQLQHLSGKMLQLRAAPCQVTPGAVLVLPNEGMPVEGSLTQYGALYVEFSVEFPQSMAPEQVDSLRTLFNVPPSQALPHMEILDLLPQTAPFGSTEPSIKSPVVVGGRIDL</sequence>
<dbReference type="SMART" id="SM00271">
    <property type="entry name" value="DnaJ"/>
    <property type="match status" value="1"/>
</dbReference>